<dbReference type="EMBL" id="PGGS01000117">
    <property type="protein sequence ID" value="PNH08744.1"/>
    <property type="molecule type" value="Genomic_DNA"/>
</dbReference>
<dbReference type="GO" id="GO:0005737">
    <property type="term" value="C:cytoplasm"/>
    <property type="evidence" value="ECO:0007669"/>
    <property type="project" value="UniProtKB-SubCell"/>
</dbReference>
<comment type="subcellular location">
    <subcellularLocation>
        <location evidence="1">Cell projection</location>
        <location evidence="1">Cilium</location>
    </subcellularLocation>
    <subcellularLocation>
        <location evidence="2">Cytoplasm</location>
    </subcellularLocation>
</comment>
<sequence>MSPCGLVEDVTLRNPNMLTQNRVYGAVGATRVLQAEPAVLNFGGYVLGQVHSQTLRIRNVRASGMRFHIIAPTTPFFKATCANKKGLLAPGMSEEVVVEFCPQQYRYYYDCVRVHCEEENMLIPVHAYPVANETLFPTRVDFGRVAVGQEVVRTHRLECKVGRGWVTQ</sequence>
<dbReference type="OrthoDB" id="5538672at2759"/>
<gene>
    <name evidence="7" type="ORF">TSOC_004687</name>
</gene>
<dbReference type="PANTHER" id="PTHR46500:SF1">
    <property type="entry name" value="CILIA- AND FLAGELLA-ASSOCIATED PROTEIN 221"/>
    <property type="match status" value="1"/>
</dbReference>
<evidence type="ECO:0000259" key="6">
    <source>
        <dbReference type="Pfam" id="PF22544"/>
    </source>
</evidence>
<evidence type="ECO:0000256" key="5">
    <source>
        <dbReference type="ARBA" id="ARBA00023273"/>
    </source>
</evidence>
<organism evidence="7 8">
    <name type="scientific">Tetrabaena socialis</name>
    <dbReference type="NCBI Taxonomy" id="47790"/>
    <lineage>
        <taxon>Eukaryota</taxon>
        <taxon>Viridiplantae</taxon>
        <taxon>Chlorophyta</taxon>
        <taxon>core chlorophytes</taxon>
        <taxon>Chlorophyceae</taxon>
        <taxon>CS clade</taxon>
        <taxon>Chlamydomonadales</taxon>
        <taxon>Tetrabaenaceae</taxon>
        <taxon>Tetrabaena</taxon>
    </lineage>
</organism>
<dbReference type="GO" id="GO:0003341">
    <property type="term" value="P:cilium movement"/>
    <property type="evidence" value="ECO:0007669"/>
    <property type="project" value="InterPro"/>
</dbReference>
<proteinExistence type="predicted"/>
<dbReference type="InterPro" id="IPR053879">
    <property type="entry name" value="HYDIN_VesB_CFA65-like_Ig"/>
</dbReference>
<dbReference type="GO" id="GO:0097729">
    <property type="term" value="C:9+2 motile cilium"/>
    <property type="evidence" value="ECO:0007669"/>
    <property type="project" value="TreeGrafter"/>
</dbReference>
<evidence type="ECO:0000256" key="4">
    <source>
        <dbReference type="ARBA" id="ARBA00023069"/>
    </source>
</evidence>
<evidence type="ECO:0000256" key="3">
    <source>
        <dbReference type="ARBA" id="ARBA00022490"/>
    </source>
</evidence>
<dbReference type="AlphaFoldDB" id="A0A2J8A887"/>
<evidence type="ECO:0000313" key="8">
    <source>
        <dbReference type="Proteomes" id="UP000236333"/>
    </source>
</evidence>
<name>A0A2J8A887_9CHLO</name>
<comment type="caution">
    <text evidence="7">The sequence shown here is derived from an EMBL/GenBank/DDBJ whole genome shotgun (WGS) entry which is preliminary data.</text>
</comment>
<evidence type="ECO:0000313" key="7">
    <source>
        <dbReference type="EMBL" id="PNH08744.1"/>
    </source>
</evidence>
<keyword evidence="8" id="KW-1185">Reference proteome</keyword>
<dbReference type="InterPro" id="IPR013783">
    <property type="entry name" value="Ig-like_fold"/>
</dbReference>
<dbReference type="Proteomes" id="UP000236333">
    <property type="component" value="Unassembled WGS sequence"/>
</dbReference>
<dbReference type="InterPro" id="IPR029676">
    <property type="entry name" value="CFAP221"/>
</dbReference>
<keyword evidence="3" id="KW-0963">Cytoplasm</keyword>
<dbReference type="Gene3D" id="2.60.40.10">
    <property type="entry name" value="Immunoglobulins"/>
    <property type="match status" value="1"/>
</dbReference>
<protein>
    <submittedName>
        <fullName evidence="7">Primary ciliary dyskinesia protein 1</fullName>
    </submittedName>
</protein>
<evidence type="ECO:0000256" key="2">
    <source>
        <dbReference type="ARBA" id="ARBA00004496"/>
    </source>
</evidence>
<feature type="domain" description="HYDIN/VesB/CFA65-like Ig-like" evidence="6">
    <location>
        <begin position="34"/>
        <end position="118"/>
    </location>
</feature>
<evidence type="ECO:0000256" key="1">
    <source>
        <dbReference type="ARBA" id="ARBA00004138"/>
    </source>
</evidence>
<dbReference type="PANTHER" id="PTHR46500">
    <property type="entry name" value="CILIA- AND FLAGELLA-ASSOCIATED PROTEIN 221"/>
    <property type="match status" value="1"/>
</dbReference>
<keyword evidence="5" id="KW-0966">Cell projection</keyword>
<dbReference type="Pfam" id="PF22544">
    <property type="entry name" value="HYDIN_VesB_CFA65-like_Ig"/>
    <property type="match status" value="1"/>
</dbReference>
<dbReference type="GO" id="GO:0044458">
    <property type="term" value="P:motile cilium assembly"/>
    <property type="evidence" value="ECO:0007669"/>
    <property type="project" value="TreeGrafter"/>
</dbReference>
<reference evidence="7 8" key="1">
    <citation type="journal article" date="2017" name="Mol. Biol. Evol.">
        <title>The 4-celled Tetrabaena socialis nuclear genome reveals the essential components for genetic control of cell number at the origin of multicellularity in the volvocine lineage.</title>
        <authorList>
            <person name="Featherston J."/>
            <person name="Arakaki Y."/>
            <person name="Hanschen E.R."/>
            <person name="Ferris P.J."/>
            <person name="Michod R.E."/>
            <person name="Olson B.J.S.C."/>
            <person name="Nozaki H."/>
            <person name="Durand P.M."/>
        </authorList>
    </citation>
    <scope>NUCLEOTIDE SEQUENCE [LARGE SCALE GENOMIC DNA]</scope>
    <source>
        <strain evidence="7 8">NIES-571</strain>
    </source>
</reference>
<accession>A0A2J8A887</accession>
<keyword evidence="4" id="KW-0969">Cilium</keyword>